<dbReference type="GeneID" id="28824340"/>
<reference evidence="2 3" key="1">
    <citation type="submission" date="2015-10" db="EMBL/GenBank/DDBJ databases">
        <title>Full genome of DAOMC 229536 Phialocephala scopiformis, a fungal endophyte of spruce producing the potent anti-insectan compound rugulosin.</title>
        <authorList>
            <consortium name="DOE Joint Genome Institute"/>
            <person name="Walker A.K."/>
            <person name="Frasz S.L."/>
            <person name="Seifert K.A."/>
            <person name="Miller J.D."/>
            <person name="Mondo S.J."/>
            <person name="Labutti K."/>
            <person name="Lipzen A."/>
            <person name="Dockter R."/>
            <person name="Kennedy M."/>
            <person name="Grigoriev I.V."/>
            <person name="Spatafora J.W."/>
        </authorList>
    </citation>
    <scope>NUCLEOTIDE SEQUENCE [LARGE SCALE GENOMIC DNA]</scope>
    <source>
        <strain evidence="2 3">CBS 120377</strain>
    </source>
</reference>
<dbReference type="CDD" id="cd08267">
    <property type="entry name" value="MDR1"/>
    <property type="match status" value="1"/>
</dbReference>
<dbReference type="SUPFAM" id="SSF50129">
    <property type="entry name" value="GroES-like"/>
    <property type="match status" value="1"/>
</dbReference>
<evidence type="ECO:0000313" key="2">
    <source>
        <dbReference type="EMBL" id="KUJ20227.1"/>
    </source>
</evidence>
<keyword evidence="3" id="KW-1185">Reference proteome</keyword>
<dbReference type="PANTHER" id="PTHR44013">
    <property type="entry name" value="ZINC-TYPE ALCOHOL DEHYDROGENASE-LIKE PROTEIN C16A3.02C"/>
    <property type="match status" value="1"/>
</dbReference>
<dbReference type="Pfam" id="PF08240">
    <property type="entry name" value="ADH_N"/>
    <property type="match status" value="1"/>
</dbReference>
<dbReference type="AlphaFoldDB" id="A0A194XKB0"/>
<dbReference type="Proteomes" id="UP000070700">
    <property type="component" value="Unassembled WGS sequence"/>
</dbReference>
<organism evidence="2 3">
    <name type="scientific">Mollisia scopiformis</name>
    <name type="common">Conifer needle endophyte fungus</name>
    <name type="synonym">Phialocephala scopiformis</name>
    <dbReference type="NCBI Taxonomy" id="149040"/>
    <lineage>
        <taxon>Eukaryota</taxon>
        <taxon>Fungi</taxon>
        <taxon>Dikarya</taxon>
        <taxon>Ascomycota</taxon>
        <taxon>Pezizomycotina</taxon>
        <taxon>Leotiomycetes</taxon>
        <taxon>Helotiales</taxon>
        <taxon>Mollisiaceae</taxon>
        <taxon>Mollisia</taxon>
    </lineage>
</organism>
<dbReference type="InterPro" id="IPR011032">
    <property type="entry name" value="GroES-like_sf"/>
</dbReference>
<dbReference type="InterPro" id="IPR036291">
    <property type="entry name" value="NAD(P)-bd_dom_sf"/>
</dbReference>
<dbReference type="GO" id="GO:0016491">
    <property type="term" value="F:oxidoreductase activity"/>
    <property type="evidence" value="ECO:0007669"/>
    <property type="project" value="InterPro"/>
</dbReference>
<dbReference type="EMBL" id="KQ947410">
    <property type="protein sequence ID" value="KUJ20227.1"/>
    <property type="molecule type" value="Genomic_DNA"/>
</dbReference>
<dbReference type="Pfam" id="PF13602">
    <property type="entry name" value="ADH_zinc_N_2"/>
    <property type="match status" value="1"/>
</dbReference>
<gene>
    <name evidence="2" type="ORF">LY89DRAFT_682995</name>
</gene>
<feature type="domain" description="Enoyl reductase (ER)" evidence="1">
    <location>
        <begin position="2"/>
        <end position="303"/>
    </location>
</feature>
<dbReference type="Gene3D" id="3.40.50.720">
    <property type="entry name" value="NAD(P)-binding Rossmann-like Domain"/>
    <property type="match status" value="1"/>
</dbReference>
<dbReference type="PANTHER" id="PTHR44013:SF1">
    <property type="entry name" value="ZINC-TYPE ALCOHOL DEHYDROGENASE-LIKE PROTEIN C16A3.02C"/>
    <property type="match status" value="1"/>
</dbReference>
<proteinExistence type="predicted"/>
<dbReference type="SUPFAM" id="SSF51735">
    <property type="entry name" value="NAD(P)-binding Rossmann-fold domains"/>
    <property type="match status" value="1"/>
</dbReference>
<dbReference type="RefSeq" id="XP_018074582.1">
    <property type="nucleotide sequence ID" value="XM_018214614.1"/>
</dbReference>
<sequence>MPQPKADQHLVRIVVAALNPVDYRLAEFQFLHRTTFPKPASPGSDFAGYIVKPAQGSALKPGQFVFGAAGTNFMCGGALSEYGIANTRATTPMPTGLSTSDAASITVAGLTAYQAILPHSKPGSRVFLNGGSGGVGAIGIQIAKVKGRHVTVTCSTANVELCKSLGADEVIDYKTQDVLQTLKASPYKYDLVVDNVGNDQNLYWKAHEYTNPGAKFITVAISHHFSFIRFVTMANLLPKFFGGGKRQHLIVIGEPKGQELEQIADWMVEGKIKAVIDSKYKFEEVREAYKRLKTGRAKGKIIVNVAPEEECTA</sequence>
<dbReference type="InterPro" id="IPR020843">
    <property type="entry name" value="ER"/>
</dbReference>
<dbReference type="InterPro" id="IPR052733">
    <property type="entry name" value="Chloroplast_QOR"/>
</dbReference>
<evidence type="ECO:0000259" key="1">
    <source>
        <dbReference type="SMART" id="SM00829"/>
    </source>
</evidence>
<name>A0A194XKB0_MOLSC</name>
<evidence type="ECO:0000313" key="3">
    <source>
        <dbReference type="Proteomes" id="UP000070700"/>
    </source>
</evidence>
<dbReference type="KEGG" id="psco:LY89DRAFT_682995"/>
<accession>A0A194XKB0</accession>
<dbReference type="SMART" id="SM00829">
    <property type="entry name" value="PKS_ER"/>
    <property type="match status" value="1"/>
</dbReference>
<dbReference type="STRING" id="149040.A0A194XKB0"/>
<dbReference type="FunCoup" id="A0A194XKB0">
    <property type="interactions" value="173"/>
</dbReference>
<dbReference type="OrthoDB" id="201656at2759"/>
<dbReference type="Gene3D" id="3.90.180.10">
    <property type="entry name" value="Medium-chain alcohol dehydrogenases, catalytic domain"/>
    <property type="match status" value="1"/>
</dbReference>
<dbReference type="InParanoid" id="A0A194XKB0"/>
<protein>
    <submittedName>
        <fullName evidence="2">Putative zinc-type alcohol dehydrogenase-like protein C16A3.02c</fullName>
    </submittedName>
</protein>
<dbReference type="InterPro" id="IPR013154">
    <property type="entry name" value="ADH-like_N"/>
</dbReference>